<dbReference type="EMBL" id="ASGZ01000052">
    <property type="protein sequence ID" value="ESP87679.1"/>
    <property type="molecule type" value="Genomic_DNA"/>
</dbReference>
<gene>
    <name evidence="3" type="ORF">K933_12700</name>
</gene>
<keyword evidence="1" id="KW-0472">Membrane</keyword>
<proteinExistence type="predicted"/>
<dbReference type="AlphaFoldDB" id="V4HID1"/>
<evidence type="ECO:0000313" key="4">
    <source>
        <dbReference type="Proteomes" id="UP000017840"/>
    </source>
</evidence>
<keyword evidence="1" id="KW-0812">Transmembrane</keyword>
<dbReference type="STRING" id="1324957.K933_12700"/>
<accession>V4HID1</accession>
<protein>
    <recommendedName>
        <fullName evidence="2">DUF7981 domain-containing protein</fullName>
    </recommendedName>
</protein>
<dbReference type="Pfam" id="PF25938">
    <property type="entry name" value="DUF7981"/>
    <property type="match status" value="1"/>
</dbReference>
<name>V4HID1_9EURY</name>
<reference evidence="3 4" key="1">
    <citation type="journal article" date="2013" name="Genome Announc.">
        <title>Draft Genome Sequence of 'Candidatus Halobonum tyrrellensis' Strain G22, Isolated from the Hypersaline Waters of Lake Tyrrell, Australia.</title>
        <authorList>
            <person name="Ugalde J.A."/>
            <person name="Narasingarao P."/>
            <person name="Kuo S."/>
            <person name="Podell S."/>
            <person name="Allen E.E."/>
        </authorList>
    </citation>
    <scope>NUCLEOTIDE SEQUENCE [LARGE SCALE GENOMIC DNA]</scope>
    <source>
        <strain evidence="3 4">G22</strain>
    </source>
</reference>
<evidence type="ECO:0000313" key="3">
    <source>
        <dbReference type="EMBL" id="ESP87679.1"/>
    </source>
</evidence>
<sequence length="65" mass="6508">MSGRRRRSALLWGAVGALAFLVLAQGATLLGVPLPVDVPGRLGLAVVVGGVAAVAAYAAERRLVG</sequence>
<keyword evidence="4" id="KW-1185">Reference proteome</keyword>
<keyword evidence="1" id="KW-1133">Transmembrane helix</keyword>
<evidence type="ECO:0000256" key="1">
    <source>
        <dbReference type="SAM" id="Phobius"/>
    </source>
</evidence>
<evidence type="ECO:0000259" key="2">
    <source>
        <dbReference type="Pfam" id="PF25938"/>
    </source>
</evidence>
<dbReference type="Proteomes" id="UP000017840">
    <property type="component" value="Unassembled WGS sequence"/>
</dbReference>
<dbReference type="InterPro" id="IPR058287">
    <property type="entry name" value="DUF7981"/>
</dbReference>
<comment type="caution">
    <text evidence="3">The sequence shown here is derived from an EMBL/GenBank/DDBJ whole genome shotgun (WGS) entry which is preliminary data.</text>
</comment>
<dbReference type="RefSeq" id="WP_023395115.1">
    <property type="nucleotide sequence ID" value="NZ_ASGZ01000052.1"/>
</dbReference>
<feature type="transmembrane region" description="Helical" evidence="1">
    <location>
        <begin position="42"/>
        <end position="59"/>
    </location>
</feature>
<organism evidence="3 4">
    <name type="scientific">Candidatus Halobonum tyrrellensis G22</name>
    <dbReference type="NCBI Taxonomy" id="1324957"/>
    <lineage>
        <taxon>Archaea</taxon>
        <taxon>Methanobacteriati</taxon>
        <taxon>Methanobacteriota</taxon>
        <taxon>Stenosarchaea group</taxon>
        <taxon>Halobacteria</taxon>
        <taxon>Halobacteriales</taxon>
        <taxon>Haloferacaceae</taxon>
        <taxon>Candidatus Halobonum</taxon>
    </lineage>
</organism>
<dbReference type="PATRIC" id="fig|1324957.4.peg.2573"/>
<feature type="domain" description="DUF7981" evidence="2">
    <location>
        <begin position="4"/>
        <end position="63"/>
    </location>
</feature>